<name>A0A2P2ISL2_RHIMU</name>
<evidence type="ECO:0000313" key="1">
    <source>
        <dbReference type="EMBL" id="MBW84186.1"/>
    </source>
</evidence>
<organism evidence="1">
    <name type="scientific">Rhizophora mucronata</name>
    <name type="common">Asiatic mangrove</name>
    <dbReference type="NCBI Taxonomy" id="61149"/>
    <lineage>
        <taxon>Eukaryota</taxon>
        <taxon>Viridiplantae</taxon>
        <taxon>Streptophyta</taxon>
        <taxon>Embryophyta</taxon>
        <taxon>Tracheophyta</taxon>
        <taxon>Spermatophyta</taxon>
        <taxon>Magnoliopsida</taxon>
        <taxon>eudicotyledons</taxon>
        <taxon>Gunneridae</taxon>
        <taxon>Pentapetalae</taxon>
        <taxon>rosids</taxon>
        <taxon>fabids</taxon>
        <taxon>Malpighiales</taxon>
        <taxon>Rhizophoraceae</taxon>
        <taxon>Rhizophora</taxon>
    </lineage>
</organism>
<protein>
    <submittedName>
        <fullName evidence="1">V-type proton ATPase proteolipid subunit</fullName>
    </submittedName>
</protein>
<dbReference type="EMBL" id="GGEC01003703">
    <property type="protein sequence ID" value="MBW84186.1"/>
    <property type="molecule type" value="Transcribed_RNA"/>
</dbReference>
<accession>A0A2P2ISL2</accession>
<reference evidence="1" key="1">
    <citation type="submission" date="2018-02" db="EMBL/GenBank/DDBJ databases">
        <title>Rhizophora mucronata_Transcriptome.</title>
        <authorList>
            <person name="Meera S.P."/>
            <person name="Sreeshan A."/>
            <person name="Augustine A."/>
        </authorList>
    </citation>
    <scope>NUCLEOTIDE SEQUENCE</scope>
    <source>
        <tissue evidence="1">Leaf</tissue>
    </source>
</reference>
<proteinExistence type="predicted"/>
<dbReference type="AlphaFoldDB" id="A0A2P2ISL2"/>
<sequence length="41" mass="4814">MFDHGSEDGAVEDLRLHRVLVVRSLLSPLFFKHRRHAKTKN</sequence>